<dbReference type="InterPro" id="IPR016130">
    <property type="entry name" value="Tyr_Pase_AS"/>
</dbReference>
<comment type="similarity">
    <text evidence="1">Belongs to the protein-tyrosine phosphatase family.</text>
</comment>
<comment type="caution">
    <text evidence="3">The sequence shown here is derived from an EMBL/GenBank/DDBJ whole genome shotgun (WGS) entry which is preliminary data.</text>
</comment>
<dbReference type="InterPro" id="IPR029021">
    <property type="entry name" value="Prot-tyrosine_phosphatase-like"/>
</dbReference>
<dbReference type="InterPro" id="IPR026893">
    <property type="entry name" value="Tyr/Ser_Pase_IphP-type"/>
</dbReference>
<dbReference type="PROSITE" id="PS00383">
    <property type="entry name" value="TYR_PHOSPHATASE_1"/>
    <property type="match status" value="1"/>
</dbReference>
<dbReference type="InterPro" id="IPR000387">
    <property type="entry name" value="Tyr_Pase_dom"/>
</dbReference>
<evidence type="ECO:0000256" key="1">
    <source>
        <dbReference type="ARBA" id="ARBA00009580"/>
    </source>
</evidence>
<dbReference type="Proteomes" id="UP000272729">
    <property type="component" value="Unassembled WGS sequence"/>
</dbReference>
<dbReference type="PROSITE" id="PS50056">
    <property type="entry name" value="TYR_PHOSPHATASE_2"/>
    <property type="match status" value="1"/>
</dbReference>
<dbReference type="EMBL" id="RBXR01000001">
    <property type="protein sequence ID" value="RKT68231.1"/>
    <property type="molecule type" value="Genomic_DNA"/>
</dbReference>
<dbReference type="Gene3D" id="3.90.190.10">
    <property type="entry name" value="Protein tyrosine phosphatase superfamily"/>
    <property type="match status" value="1"/>
</dbReference>
<evidence type="ECO:0000313" key="4">
    <source>
        <dbReference type="Proteomes" id="UP000272729"/>
    </source>
</evidence>
<dbReference type="PANTHER" id="PTHR31126:SF1">
    <property type="entry name" value="TYROSINE SPECIFIC PROTEIN PHOSPHATASES DOMAIN-CONTAINING PROTEIN"/>
    <property type="match status" value="1"/>
</dbReference>
<proteinExistence type="inferred from homology"/>
<protein>
    <submittedName>
        <fullName evidence="3">Protein tyrosine/serine phosphatase</fullName>
    </submittedName>
</protein>
<reference evidence="3 4" key="1">
    <citation type="submission" date="2018-10" db="EMBL/GenBank/DDBJ databases">
        <title>Sequencing the genomes of 1000 actinobacteria strains.</title>
        <authorList>
            <person name="Klenk H.-P."/>
        </authorList>
    </citation>
    <scope>NUCLEOTIDE SEQUENCE [LARGE SCALE GENOMIC DNA]</scope>
    <source>
        <strain evidence="3 4">DSM 43911</strain>
    </source>
</reference>
<sequence>MPSNVFRGMIDRHLPWDGCYNARDLGGLPAGDRLTRRGAVVRSDAPDRLSAEGWAAVRAHGVRTILDLRNPSERGPEPAGFTVLHVPIDDEDDVEMWTEIWESGINGTPLYFRPVLERKAHLLAEAVTAVAEAEPGGVLVHCAAGRDRTGLVSMLLLALVGVAPEDIADDYELSTARLAPGFAALGMPDQGPYIEMALAAKGVTAREAVLSVLADHDVEELLDLPGPTLAALRERLLG</sequence>
<gene>
    <name evidence="3" type="ORF">DFJ66_1412</name>
</gene>
<dbReference type="Pfam" id="PF13350">
    <property type="entry name" value="Y_phosphatase3"/>
    <property type="match status" value="1"/>
</dbReference>
<dbReference type="PANTHER" id="PTHR31126">
    <property type="entry name" value="TYROSINE-PROTEIN PHOSPHATASE"/>
    <property type="match status" value="1"/>
</dbReference>
<dbReference type="GO" id="GO:0004721">
    <property type="term" value="F:phosphoprotein phosphatase activity"/>
    <property type="evidence" value="ECO:0007669"/>
    <property type="project" value="InterPro"/>
</dbReference>
<name>A0A495X216_9PSEU</name>
<feature type="domain" description="Tyrosine specific protein phosphatases" evidence="2">
    <location>
        <begin position="120"/>
        <end position="157"/>
    </location>
</feature>
<dbReference type="AlphaFoldDB" id="A0A495X216"/>
<dbReference type="SUPFAM" id="SSF52799">
    <property type="entry name" value="(Phosphotyrosine protein) phosphatases II"/>
    <property type="match status" value="1"/>
</dbReference>
<evidence type="ECO:0000259" key="2">
    <source>
        <dbReference type="PROSITE" id="PS50056"/>
    </source>
</evidence>
<organism evidence="3 4">
    <name type="scientific">Saccharothrix variisporea</name>
    <dbReference type="NCBI Taxonomy" id="543527"/>
    <lineage>
        <taxon>Bacteria</taxon>
        <taxon>Bacillati</taxon>
        <taxon>Actinomycetota</taxon>
        <taxon>Actinomycetes</taxon>
        <taxon>Pseudonocardiales</taxon>
        <taxon>Pseudonocardiaceae</taxon>
        <taxon>Saccharothrix</taxon>
    </lineage>
</organism>
<accession>A0A495X216</accession>
<evidence type="ECO:0000313" key="3">
    <source>
        <dbReference type="EMBL" id="RKT68231.1"/>
    </source>
</evidence>
<keyword evidence="4" id="KW-1185">Reference proteome</keyword>